<dbReference type="Pfam" id="PF00583">
    <property type="entry name" value="Acetyltransf_1"/>
    <property type="match status" value="1"/>
</dbReference>
<gene>
    <name evidence="2" type="ORF">WMO64_14230</name>
</gene>
<keyword evidence="3" id="KW-1185">Reference proteome</keyword>
<evidence type="ECO:0000313" key="3">
    <source>
        <dbReference type="Proteomes" id="UP001464378"/>
    </source>
</evidence>
<evidence type="ECO:0000259" key="1">
    <source>
        <dbReference type="PROSITE" id="PS51186"/>
    </source>
</evidence>
<name>A0ABV1EBC6_9FIRM</name>
<comment type="caution">
    <text evidence="2">The sequence shown here is derived from an EMBL/GenBank/DDBJ whole genome shotgun (WGS) entry which is preliminary data.</text>
</comment>
<dbReference type="Proteomes" id="UP001464378">
    <property type="component" value="Unassembled WGS sequence"/>
</dbReference>
<evidence type="ECO:0000313" key="2">
    <source>
        <dbReference type="EMBL" id="MEQ2444620.1"/>
    </source>
</evidence>
<reference evidence="2 3" key="1">
    <citation type="submission" date="2024-03" db="EMBL/GenBank/DDBJ databases">
        <title>Human intestinal bacterial collection.</title>
        <authorList>
            <person name="Pauvert C."/>
            <person name="Hitch T.C.A."/>
            <person name="Clavel T."/>
        </authorList>
    </citation>
    <scope>NUCLEOTIDE SEQUENCE [LARGE SCALE GENOMIC DNA]</scope>
    <source>
        <strain evidence="2 3">CLA-AP-H29</strain>
    </source>
</reference>
<proteinExistence type="predicted"/>
<dbReference type="EMBL" id="JBBMFK010000028">
    <property type="protein sequence ID" value="MEQ2444620.1"/>
    <property type="molecule type" value="Genomic_DNA"/>
</dbReference>
<keyword evidence="2" id="KW-0808">Transferase</keyword>
<organism evidence="2 3">
    <name type="scientific">Pseudoflavonifractor intestinihominis</name>
    <dbReference type="NCBI Taxonomy" id="3133171"/>
    <lineage>
        <taxon>Bacteria</taxon>
        <taxon>Bacillati</taxon>
        <taxon>Bacillota</taxon>
        <taxon>Clostridia</taxon>
        <taxon>Eubacteriales</taxon>
        <taxon>Oscillospiraceae</taxon>
        <taxon>Pseudoflavonifractor</taxon>
    </lineage>
</organism>
<keyword evidence="2" id="KW-0012">Acyltransferase</keyword>
<dbReference type="RefSeq" id="WP_349232391.1">
    <property type="nucleotide sequence ID" value="NZ_JBBMFK010000028.1"/>
</dbReference>
<dbReference type="InterPro" id="IPR000182">
    <property type="entry name" value="GNAT_dom"/>
</dbReference>
<protein>
    <submittedName>
        <fullName evidence="2">GNAT family N-acetyltransferase</fullName>
        <ecNumber evidence="2">2.3.1.-</ecNumber>
    </submittedName>
</protein>
<feature type="domain" description="N-acetyltransferase" evidence="1">
    <location>
        <begin position="4"/>
        <end position="158"/>
    </location>
</feature>
<dbReference type="GO" id="GO:0016746">
    <property type="term" value="F:acyltransferase activity"/>
    <property type="evidence" value="ECO:0007669"/>
    <property type="project" value="UniProtKB-KW"/>
</dbReference>
<dbReference type="PROSITE" id="PS51186">
    <property type="entry name" value="GNAT"/>
    <property type="match status" value="1"/>
</dbReference>
<sequence>MTGGEIRLLDAAALRRVYRDHVKADFPPAERKPLAMIEAQVRTGQYDTLGLFRGEELLAYAFLWRDKEGRCVLLDYLAVCRGGRGQGTGSAFLEQLKDHYGGFDGLLVEAEAEDPKAGEEANALRRRRIGFYRRCGFRMLDYRARLFGVTYSMLASGTLTDADALAAHRRHYRLDEPGFNPLRAMAEIPCSSGSAPSSS</sequence>
<dbReference type="InterPro" id="IPR016181">
    <property type="entry name" value="Acyl_CoA_acyltransferase"/>
</dbReference>
<dbReference type="SUPFAM" id="SSF55729">
    <property type="entry name" value="Acyl-CoA N-acyltransferases (Nat)"/>
    <property type="match status" value="1"/>
</dbReference>
<dbReference type="Gene3D" id="3.40.630.30">
    <property type="match status" value="1"/>
</dbReference>
<accession>A0ABV1EBC6</accession>
<dbReference type="EC" id="2.3.1.-" evidence="2"/>